<dbReference type="SFLD" id="SFLDG00358">
    <property type="entry name" value="Main_(cytGST)"/>
    <property type="match status" value="1"/>
</dbReference>
<dbReference type="SUPFAM" id="SSF47616">
    <property type="entry name" value="GST C-terminal domain-like"/>
    <property type="match status" value="1"/>
</dbReference>
<keyword evidence="3" id="KW-0808">Transferase</keyword>
<feature type="domain" description="GST N-terminal" evidence="5">
    <location>
        <begin position="2"/>
        <end position="83"/>
    </location>
</feature>
<dbReference type="EMBL" id="GCHU01004008">
    <property type="protein sequence ID" value="JAG89088.1"/>
    <property type="molecule type" value="Transcribed_RNA"/>
</dbReference>
<evidence type="ECO:0000259" key="6">
    <source>
        <dbReference type="PROSITE" id="PS50405"/>
    </source>
</evidence>
<dbReference type="SFLD" id="SFLDS00019">
    <property type="entry name" value="Glutathione_Transferase_(cytos"/>
    <property type="match status" value="1"/>
</dbReference>
<dbReference type="InterPro" id="IPR004046">
    <property type="entry name" value="GST_C"/>
</dbReference>
<dbReference type="Gene3D" id="3.40.30.10">
    <property type="entry name" value="Glutaredoxin"/>
    <property type="match status" value="1"/>
</dbReference>
<dbReference type="Pfam" id="PF00043">
    <property type="entry name" value="GST_C"/>
    <property type="match status" value="1"/>
</dbReference>
<dbReference type="InterPro" id="IPR040079">
    <property type="entry name" value="Glutathione_S-Trfase"/>
</dbReference>
<dbReference type="PANTHER" id="PTHR43900">
    <property type="entry name" value="GLUTATHIONE S-TRANSFERASE RHO"/>
    <property type="match status" value="1"/>
</dbReference>
<dbReference type="InterPro" id="IPR036282">
    <property type="entry name" value="Glutathione-S-Trfase_C_sf"/>
</dbReference>
<dbReference type="FunFam" id="3.40.30.10:FF:000016">
    <property type="entry name" value="Glutathione S-transferase F2"/>
    <property type="match status" value="1"/>
</dbReference>
<evidence type="ECO:0000256" key="3">
    <source>
        <dbReference type="ARBA" id="ARBA00022679"/>
    </source>
</evidence>
<dbReference type="EC" id="2.5.1.18" evidence="2"/>
<dbReference type="CDD" id="cd03187">
    <property type="entry name" value="GST_C_Phi"/>
    <property type="match status" value="1"/>
</dbReference>
<evidence type="ECO:0000256" key="4">
    <source>
        <dbReference type="ARBA" id="ARBA00047960"/>
    </source>
</evidence>
<evidence type="ECO:0000256" key="2">
    <source>
        <dbReference type="ARBA" id="ARBA00012452"/>
    </source>
</evidence>
<reference evidence="7" key="1">
    <citation type="submission" date="2015-02" db="EMBL/GenBank/DDBJ databases">
        <title>A transcriptome of Wollemia nobilis - a relic of Gondwana.</title>
        <authorList>
            <person name="Chia J.Y."/>
            <person name="Leong Y.S."/>
            <person name="Abdul Karim S."/>
            <person name="Wan Azmi N."/>
            <person name="Hercus R."/>
            <person name="Croft L."/>
        </authorList>
    </citation>
    <scope>NUCLEOTIDE SEQUENCE</scope>
    <source>
        <strain evidence="7">MaeBrown</strain>
        <tissue evidence="7">Leaf</tissue>
    </source>
</reference>
<dbReference type="PROSITE" id="PS50404">
    <property type="entry name" value="GST_NTER"/>
    <property type="match status" value="1"/>
</dbReference>
<dbReference type="CDD" id="cd03053">
    <property type="entry name" value="GST_N_Phi"/>
    <property type="match status" value="1"/>
</dbReference>
<proteinExistence type="inferred from homology"/>
<comment type="catalytic activity">
    <reaction evidence="4">
        <text>RX + glutathione = an S-substituted glutathione + a halide anion + H(+)</text>
        <dbReference type="Rhea" id="RHEA:16437"/>
        <dbReference type="ChEBI" id="CHEBI:15378"/>
        <dbReference type="ChEBI" id="CHEBI:16042"/>
        <dbReference type="ChEBI" id="CHEBI:17792"/>
        <dbReference type="ChEBI" id="CHEBI:57925"/>
        <dbReference type="ChEBI" id="CHEBI:90779"/>
        <dbReference type="EC" id="2.5.1.18"/>
    </reaction>
</comment>
<dbReference type="Gene3D" id="1.20.1050.10">
    <property type="match status" value="1"/>
</dbReference>
<dbReference type="GO" id="GO:0005737">
    <property type="term" value="C:cytoplasm"/>
    <property type="evidence" value="ECO:0007669"/>
    <property type="project" value="TreeGrafter"/>
</dbReference>
<dbReference type="InterPro" id="IPR036249">
    <property type="entry name" value="Thioredoxin-like_sf"/>
</dbReference>
<dbReference type="InterPro" id="IPR004045">
    <property type="entry name" value="Glutathione_S-Trfase_N"/>
</dbReference>
<dbReference type="AlphaFoldDB" id="A0A0C9SAD8"/>
<sequence length="215" mass="23721">MAPVKVHGHPLSGATATVIACLHEKQVEYEFVSVDLSSGAHKQPSFLALNPFGQVPAVQDGDLVLFESRAIIKYLAKKYEGQGPDLLGSTLAEQALVEQWSQVEGQSFNSPCSAILFQIIFVPRRGGQTDEAVVASSVEKLNKVLDVYEEKLSKSKYLAGDFFSLADLQHPVYIHYLVNACGKGELISCRKHVSAWWEDISSRPGWKKVTEMMKP</sequence>
<evidence type="ECO:0000313" key="7">
    <source>
        <dbReference type="EMBL" id="JAG89088.1"/>
    </source>
</evidence>
<dbReference type="PROSITE" id="PS51257">
    <property type="entry name" value="PROKAR_LIPOPROTEIN"/>
    <property type="match status" value="1"/>
</dbReference>
<evidence type="ECO:0000256" key="1">
    <source>
        <dbReference type="ARBA" id="ARBA00010128"/>
    </source>
</evidence>
<dbReference type="Pfam" id="PF02798">
    <property type="entry name" value="GST_N"/>
    <property type="match status" value="1"/>
</dbReference>
<dbReference type="PANTHER" id="PTHR43900:SF3">
    <property type="entry name" value="GLUTATHIONE S-TRANSFERASE RHO"/>
    <property type="match status" value="1"/>
</dbReference>
<dbReference type="FunFam" id="1.20.1050.10:FF:000004">
    <property type="entry name" value="Glutathione S-transferase F2"/>
    <property type="match status" value="1"/>
</dbReference>
<organism evidence="7">
    <name type="scientific">Wollemia nobilis</name>
    <dbReference type="NCBI Taxonomy" id="56998"/>
    <lineage>
        <taxon>Eukaryota</taxon>
        <taxon>Viridiplantae</taxon>
        <taxon>Streptophyta</taxon>
        <taxon>Embryophyta</taxon>
        <taxon>Tracheophyta</taxon>
        <taxon>Spermatophyta</taxon>
        <taxon>Pinopsida</taxon>
        <taxon>Pinidae</taxon>
        <taxon>Conifers II</taxon>
        <taxon>Araucariales</taxon>
        <taxon>Araucariaceae</taxon>
        <taxon>Wollemia</taxon>
    </lineage>
</organism>
<dbReference type="SFLD" id="SFLDG01154">
    <property type="entry name" value="Main.5:_Phi-like"/>
    <property type="match status" value="1"/>
</dbReference>
<dbReference type="PROSITE" id="PS50405">
    <property type="entry name" value="GST_CTER"/>
    <property type="match status" value="1"/>
</dbReference>
<evidence type="ECO:0000259" key="5">
    <source>
        <dbReference type="PROSITE" id="PS50404"/>
    </source>
</evidence>
<feature type="domain" description="GST C-terminal" evidence="6">
    <location>
        <begin position="90"/>
        <end position="215"/>
    </location>
</feature>
<dbReference type="GO" id="GO:0009636">
    <property type="term" value="P:response to toxic substance"/>
    <property type="evidence" value="ECO:0007669"/>
    <property type="project" value="UniProtKB-ARBA"/>
</dbReference>
<dbReference type="InterPro" id="IPR034347">
    <property type="entry name" value="GST_Phi_C"/>
</dbReference>
<comment type="similarity">
    <text evidence="1">Belongs to the GST superfamily. Phi family.</text>
</comment>
<protein>
    <recommendedName>
        <fullName evidence="2">glutathione transferase</fullName>
        <ecNumber evidence="2">2.5.1.18</ecNumber>
    </recommendedName>
</protein>
<dbReference type="SUPFAM" id="SSF52833">
    <property type="entry name" value="Thioredoxin-like"/>
    <property type="match status" value="1"/>
</dbReference>
<name>A0A0C9SAD8_9CONI</name>
<dbReference type="InterPro" id="IPR010987">
    <property type="entry name" value="Glutathione-S-Trfase_C-like"/>
</dbReference>
<dbReference type="GO" id="GO:0006749">
    <property type="term" value="P:glutathione metabolic process"/>
    <property type="evidence" value="ECO:0007669"/>
    <property type="project" value="TreeGrafter"/>
</dbReference>
<dbReference type="GO" id="GO:0043295">
    <property type="term" value="F:glutathione binding"/>
    <property type="evidence" value="ECO:0007669"/>
    <property type="project" value="TreeGrafter"/>
</dbReference>
<accession>A0A0C9SAD8</accession>
<dbReference type="GO" id="GO:0004364">
    <property type="term" value="F:glutathione transferase activity"/>
    <property type="evidence" value="ECO:0007669"/>
    <property type="project" value="UniProtKB-EC"/>
</dbReference>